<accession>A0AA36A4I0</accession>
<keyword evidence="2" id="KW-1185">Reference proteome</keyword>
<reference evidence="1" key="1">
    <citation type="submission" date="2023-04" db="EMBL/GenBank/DDBJ databases">
        <authorList>
            <person name="Vijverberg K."/>
            <person name="Xiong W."/>
            <person name="Schranz E."/>
        </authorList>
    </citation>
    <scope>NUCLEOTIDE SEQUENCE</scope>
</reference>
<dbReference type="EMBL" id="OX465085">
    <property type="protein sequence ID" value="CAI9303332.1"/>
    <property type="molecule type" value="Genomic_DNA"/>
</dbReference>
<sequence length="116" mass="12999">MSSSSNSSSPHHHTVIVQLVAATPLRLCHRSRHPYTTDNVVYLIHIGITFSIGSFTEDAIGREGVTMQFVPVNATASRGLEVVVGNLQEYYNGIYITIHFFTYDRFILLFDHDDGL</sequence>
<evidence type="ECO:0000313" key="1">
    <source>
        <dbReference type="EMBL" id="CAI9303332.1"/>
    </source>
</evidence>
<proteinExistence type="predicted"/>
<gene>
    <name evidence="1" type="ORF">LSALG_LOCUS41778</name>
</gene>
<protein>
    <submittedName>
        <fullName evidence="1">Uncharacterized protein</fullName>
    </submittedName>
</protein>
<organism evidence="1 2">
    <name type="scientific">Lactuca saligna</name>
    <name type="common">Willowleaf lettuce</name>
    <dbReference type="NCBI Taxonomy" id="75948"/>
    <lineage>
        <taxon>Eukaryota</taxon>
        <taxon>Viridiplantae</taxon>
        <taxon>Streptophyta</taxon>
        <taxon>Embryophyta</taxon>
        <taxon>Tracheophyta</taxon>
        <taxon>Spermatophyta</taxon>
        <taxon>Magnoliopsida</taxon>
        <taxon>eudicotyledons</taxon>
        <taxon>Gunneridae</taxon>
        <taxon>Pentapetalae</taxon>
        <taxon>asterids</taxon>
        <taxon>campanulids</taxon>
        <taxon>Asterales</taxon>
        <taxon>Asteraceae</taxon>
        <taxon>Cichorioideae</taxon>
        <taxon>Cichorieae</taxon>
        <taxon>Lactucinae</taxon>
        <taxon>Lactuca</taxon>
    </lineage>
</organism>
<dbReference type="Proteomes" id="UP001177003">
    <property type="component" value="Chromosome 9"/>
</dbReference>
<name>A0AA36A4I0_LACSI</name>
<evidence type="ECO:0000313" key="2">
    <source>
        <dbReference type="Proteomes" id="UP001177003"/>
    </source>
</evidence>
<dbReference type="AlphaFoldDB" id="A0AA36A4I0"/>